<gene>
    <name evidence="1" type="ORF">N787_07895</name>
</gene>
<dbReference type="EMBL" id="AVCK01000008">
    <property type="protein sequence ID" value="KFN47667.1"/>
    <property type="molecule type" value="Genomic_DNA"/>
</dbReference>
<evidence type="ECO:0000313" key="2">
    <source>
        <dbReference type="Proteomes" id="UP000029393"/>
    </source>
</evidence>
<name>A0A091B824_9GAMM</name>
<dbReference type="OrthoDB" id="287957at2"/>
<organism evidence="1 2">
    <name type="scientific">Arenimonas metalli CF5-1</name>
    <dbReference type="NCBI Taxonomy" id="1384056"/>
    <lineage>
        <taxon>Bacteria</taxon>
        <taxon>Pseudomonadati</taxon>
        <taxon>Pseudomonadota</taxon>
        <taxon>Gammaproteobacteria</taxon>
        <taxon>Lysobacterales</taxon>
        <taxon>Lysobacteraceae</taxon>
        <taxon>Arenimonas</taxon>
    </lineage>
</organism>
<comment type="caution">
    <text evidence="1">The sequence shown here is derived from an EMBL/GenBank/DDBJ whole genome shotgun (WGS) entry which is preliminary data.</text>
</comment>
<dbReference type="Proteomes" id="UP000029393">
    <property type="component" value="Unassembled WGS sequence"/>
</dbReference>
<sequence length="234" mass="27122">MRRVTVSAPRDPWGALFPVEEAQRATQFLVDTWHTVTGKAPENFDRRRNEPLLTEQFWWYLDRLGESEGKLLGQWSYEKAQFEFDQVTGKKIKRIRQDIEYFSNAGSVRLNLTYEFKKLKAKGDSWRAYQGQHGMRRFVDGYYAKHQPVAAMVAMTLDDTKRCIDGLRRSLLIDGTRDSLKMLPDRDGRYLREPSQVFPTAAFDTEHKRPADQAPPQGATTLAHLFLALPPQDR</sequence>
<protein>
    <submittedName>
        <fullName evidence="1">Uncharacterized protein</fullName>
    </submittedName>
</protein>
<dbReference type="RefSeq" id="WP_034210480.1">
    <property type="nucleotide sequence ID" value="NZ_AVCK01000008.1"/>
</dbReference>
<dbReference type="PATRIC" id="fig|1384056.3.peg.440"/>
<reference evidence="1 2" key="1">
    <citation type="submission" date="2013-09" db="EMBL/GenBank/DDBJ databases">
        <title>Genome sequencing of Arenimonas metalli.</title>
        <authorList>
            <person name="Chen F."/>
            <person name="Wang G."/>
        </authorList>
    </citation>
    <scope>NUCLEOTIDE SEQUENCE [LARGE SCALE GENOMIC DNA]</scope>
    <source>
        <strain evidence="1 2">CF5-1</strain>
    </source>
</reference>
<dbReference type="AlphaFoldDB" id="A0A091B824"/>
<proteinExistence type="predicted"/>
<keyword evidence="2" id="KW-1185">Reference proteome</keyword>
<evidence type="ECO:0000313" key="1">
    <source>
        <dbReference type="EMBL" id="KFN47667.1"/>
    </source>
</evidence>
<accession>A0A091B824</accession>